<dbReference type="STRING" id="1745343.A0A2J6PGD2"/>
<gene>
    <name evidence="2" type="ORF">NA56DRAFT_612643</name>
</gene>
<dbReference type="Pfam" id="PF06985">
    <property type="entry name" value="HET"/>
    <property type="match status" value="1"/>
</dbReference>
<proteinExistence type="predicted"/>
<evidence type="ECO:0000313" key="3">
    <source>
        <dbReference type="Proteomes" id="UP000235672"/>
    </source>
</evidence>
<keyword evidence="3" id="KW-1185">Reference proteome</keyword>
<evidence type="ECO:0000313" key="2">
    <source>
        <dbReference type="EMBL" id="PMD13097.1"/>
    </source>
</evidence>
<dbReference type="EMBL" id="KZ613536">
    <property type="protein sequence ID" value="PMD13097.1"/>
    <property type="molecule type" value="Genomic_DNA"/>
</dbReference>
<dbReference type="AlphaFoldDB" id="A0A2J6PGD2"/>
<dbReference type="PANTHER" id="PTHR33112">
    <property type="entry name" value="DOMAIN PROTEIN, PUTATIVE-RELATED"/>
    <property type="match status" value="1"/>
</dbReference>
<dbReference type="PANTHER" id="PTHR33112:SF10">
    <property type="entry name" value="TOL"/>
    <property type="match status" value="1"/>
</dbReference>
<accession>A0A2J6PGD2</accession>
<evidence type="ECO:0000259" key="1">
    <source>
        <dbReference type="Pfam" id="PF06985"/>
    </source>
</evidence>
<sequence length="586" mass="66490">MDFWLPRFQIEDTLSELEQNSTNCDFCKFRWQLCKDLNLNREGFSSIQFDRRESMLRMISPIERYPPVLSICRSPDPKTPLSMLSIQVGLPQLPAAGSDLHLKILRQWLKHCDENHPGCHRPATATLPTRLIDVGDSASATISLYETQKDDSMKYIALSHPWGVPPHFCTFTSNIEEHKQSIDFAKLPITFQNAVSVTRELGHQYLWIDSICIIQGPDGDFNKEAERMEDVFSSAHCVLAASSAKGQSDGFLKKRYEREYLTFIREGLPPFHICRFIDDFAQHVLEGSLNRRGWVLQERALARRTIYFTNMQTYWECGGGVRCETLTKMHNKLASFVGDPNFPEVAIKSSRGGKIRLYQDLYIQYSRLKFTRYSDRPIAIAGLEKRLIHAFDTRGGFGVFDDGRGLLHRSLLWSRGSDEATLDKIISPADSQIMVPTWSWMAFKGGIDYLELPFDGVDWEEQEIRSPWTPGSRGVWHTGDQAGVVELSAVARDFDFTGKTGPESKLIYDRPPRSDGSIQPVKCVVVGRLGKGAGQNEQNRMYYVLLVTTKASQVTRGALVCERVGVGHVLGQWIRLDQPGTLVKIR</sequence>
<dbReference type="OrthoDB" id="4062651at2759"/>
<feature type="domain" description="Heterokaryon incompatibility" evidence="1">
    <location>
        <begin position="155"/>
        <end position="298"/>
    </location>
</feature>
<protein>
    <submittedName>
        <fullName evidence="2">HET-domain-containing protein</fullName>
    </submittedName>
</protein>
<dbReference type="InterPro" id="IPR010730">
    <property type="entry name" value="HET"/>
</dbReference>
<name>A0A2J6PGD2_9HELO</name>
<reference evidence="2 3" key="1">
    <citation type="submission" date="2016-05" db="EMBL/GenBank/DDBJ databases">
        <title>A degradative enzymes factory behind the ericoid mycorrhizal symbiosis.</title>
        <authorList>
            <consortium name="DOE Joint Genome Institute"/>
            <person name="Martino E."/>
            <person name="Morin E."/>
            <person name="Grelet G."/>
            <person name="Kuo A."/>
            <person name="Kohler A."/>
            <person name="Daghino S."/>
            <person name="Barry K."/>
            <person name="Choi C."/>
            <person name="Cichocki N."/>
            <person name="Clum A."/>
            <person name="Copeland A."/>
            <person name="Hainaut M."/>
            <person name="Haridas S."/>
            <person name="Labutti K."/>
            <person name="Lindquist E."/>
            <person name="Lipzen A."/>
            <person name="Khouja H.-R."/>
            <person name="Murat C."/>
            <person name="Ohm R."/>
            <person name="Olson A."/>
            <person name="Spatafora J."/>
            <person name="Veneault-Fourrey C."/>
            <person name="Henrissat B."/>
            <person name="Grigoriev I."/>
            <person name="Martin F."/>
            <person name="Perotto S."/>
        </authorList>
    </citation>
    <scope>NUCLEOTIDE SEQUENCE [LARGE SCALE GENOMIC DNA]</scope>
    <source>
        <strain evidence="2 3">UAMH 7357</strain>
    </source>
</reference>
<organism evidence="2 3">
    <name type="scientific">Hyaloscypha hepaticicola</name>
    <dbReference type="NCBI Taxonomy" id="2082293"/>
    <lineage>
        <taxon>Eukaryota</taxon>
        <taxon>Fungi</taxon>
        <taxon>Dikarya</taxon>
        <taxon>Ascomycota</taxon>
        <taxon>Pezizomycotina</taxon>
        <taxon>Leotiomycetes</taxon>
        <taxon>Helotiales</taxon>
        <taxon>Hyaloscyphaceae</taxon>
        <taxon>Hyaloscypha</taxon>
    </lineage>
</organism>
<dbReference type="Proteomes" id="UP000235672">
    <property type="component" value="Unassembled WGS sequence"/>
</dbReference>